<keyword evidence="5" id="KW-1185">Reference proteome</keyword>
<dbReference type="InterPro" id="IPR007065">
    <property type="entry name" value="HPP"/>
</dbReference>
<dbReference type="EMBL" id="BSFI01000008">
    <property type="protein sequence ID" value="GLK68313.1"/>
    <property type="molecule type" value="Genomic_DNA"/>
</dbReference>
<reference evidence="4" key="1">
    <citation type="journal article" date="2014" name="Int. J. Syst. Evol. Microbiol.">
        <title>Complete genome sequence of Corynebacterium casei LMG S-19264T (=DSM 44701T), isolated from a smear-ripened cheese.</title>
        <authorList>
            <consortium name="US DOE Joint Genome Institute (JGI-PGF)"/>
            <person name="Walter F."/>
            <person name="Albersmeier A."/>
            <person name="Kalinowski J."/>
            <person name="Ruckert C."/>
        </authorList>
    </citation>
    <scope>NUCLEOTIDE SEQUENCE</scope>
    <source>
        <strain evidence="4">VKM B-2347</strain>
    </source>
</reference>
<evidence type="ECO:0000313" key="5">
    <source>
        <dbReference type="Proteomes" id="UP001143372"/>
    </source>
</evidence>
<keyword evidence="2" id="KW-0812">Transmembrane</keyword>
<feature type="domain" description="CBS" evidence="3">
    <location>
        <begin position="241"/>
        <end position="299"/>
    </location>
</feature>
<evidence type="ECO:0000256" key="1">
    <source>
        <dbReference type="PROSITE-ProRule" id="PRU00703"/>
    </source>
</evidence>
<dbReference type="Pfam" id="PF04982">
    <property type="entry name" value="TM_HPP"/>
    <property type="match status" value="1"/>
</dbReference>
<dbReference type="InterPro" id="IPR046342">
    <property type="entry name" value="CBS_dom_sf"/>
</dbReference>
<proteinExistence type="predicted"/>
<organism evidence="4 5">
    <name type="scientific">Hansschlegelia plantiphila</name>
    <dbReference type="NCBI Taxonomy" id="374655"/>
    <lineage>
        <taxon>Bacteria</taxon>
        <taxon>Pseudomonadati</taxon>
        <taxon>Pseudomonadota</taxon>
        <taxon>Alphaproteobacteria</taxon>
        <taxon>Hyphomicrobiales</taxon>
        <taxon>Methylopilaceae</taxon>
        <taxon>Hansschlegelia</taxon>
    </lineage>
</organism>
<feature type="transmembrane region" description="Helical" evidence="2">
    <location>
        <begin position="149"/>
        <end position="166"/>
    </location>
</feature>
<dbReference type="InterPro" id="IPR000644">
    <property type="entry name" value="CBS_dom"/>
</dbReference>
<dbReference type="SUPFAM" id="SSF54631">
    <property type="entry name" value="CBS-domain pair"/>
    <property type="match status" value="1"/>
</dbReference>
<dbReference type="CDD" id="cd04600">
    <property type="entry name" value="CBS_pair_HPP_assoc"/>
    <property type="match status" value="1"/>
</dbReference>
<sequence>MTPQLRDFVPDPASVGLSERFRSASGALVGILATGLLSRAAVGDASALPVLIAPMGASAVLLFAVPASPLAQPWSIVGGNLVAGLVGVTAATLIADPFVAAAVAVGCAIALMMALRCLHPPSGAVALTAVLGGPAITSLGYQFVFWPVLANSFLLLATALLFNNLTGRAYPRGRPRAADRKTTDPQPLSRVGFTSSDLDAALRDYGQFLDVSRGDLEAIMRQTQLRSYRPRRGPLTCAEIMSRDVVAITPDAPLKDALELLRSHHVKMLPVTDGRARVLGVVTQTDLLDKAVWGTGGPRLGVRQRIRLTLSRTRAPNGVVADIMATAVRTVRPETPIAEIVLRMSAAGLHHLPVVGADEKLAGVVSQGDLAAALLADAVDRARATP</sequence>
<feature type="domain" description="CBS" evidence="3">
    <location>
        <begin position="324"/>
        <end position="381"/>
    </location>
</feature>
<dbReference type="SMART" id="SM00116">
    <property type="entry name" value="CBS"/>
    <property type="match status" value="2"/>
</dbReference>
<feature type="transmembrane region" description="Helical" evidence="2">
    <location>
        <begin position="21"/>
        <end position="41"/>
    </location>
</feature>
<feature type="transmembrane region" description="Helical" evidence="2">
    <location>
        <begin position="100"/>
        <end position="118"/>
    </location>
</feature>
<keyword evidence="1" id="KW-0129">CBS domain</keyword>
<dbReference type="Proteomes" id="UP001143372">
    <property type="component" value="Unassembled WGS sequence"/>
</dbReference>
<evidence type="ECO:0000259" key="3">
    <source>
        <dbReference type="PROSITE" id="PS51371"/>
    </source>
</evidence>
<keyword evidence="2" id="KW-1133">Transmembrane helix</keyword>
<dbReference type="AlphaFoldDB" id="A0A9W6J232"/>
<evidence type="ECO:0000256" key="2">
    <source>
        <dbReference type="SAM" id="Phobius"/>
    </source>
</evidence>
<dbReference type="Gene3D" id="3.10.580.10">
    <property type="entry name" value="CBS-domain"/>
    <property type="match status" value="1"/>
</dbReference>
<feature type="transmembrane region" description="Helical" evidence="2">
    <location>
        <begin position="74"/>
        <end position="94"/>
    </location>
</feature>
<gene>
    <name evidence="4" type="ORF">GCM10008179_19510</name>
</gene>
<feature type="transmembrane region" description="Helical" evidence="2">
    <location>
        <begin position="125"/>
        <end position="143"/>
    </location>
</feature>
<dbReference type="PANTHER" id="PTHR33741:SF5">
    <property type="entry name" value="TRANSMEMBRANE PROTEIN DDB_G0269096-RELATED"/>
    <property type="match status" value="1"/>
</dbReference>
<evidence type="ECO:0000313" key="4">
    <source>
        <dbReference type="EMBL" id="GLK68313.1"/>
    </source>
</evidence>
<protein>
    <submittedName>
        <fullName evidence="4">Membrane protein</fullName>
    </submittedName>
</protein>
<dbReference type="InterPro" id="IPR058581">
    <property type="entry name" value="TM_HPP"/>
</dbReference>
<dbReference type="PROSITE" id="PS51371">
    <property type="entry name" value="CBS"/>
    <property type="match status" value="2"/>
</dbReference>
<dbReference type="Pfam" id="PF00571">
    <property type="entry name" value="CBS"/>
    <property type="match status" value="2"/>
</dbReference>
<accession>A0A9W6J232</accession>
<reference evidence="4" key="2">
    <citation type="submission" date="2023-01" db="EMBL/GenBank/DDBJ databases">
        <authorList>
            <person name="Sun Q."/>
            <person name="Evtushenko L."/>
        </authorList>
    </citation>
    <scope>NUCLEOTIDE SEQUENCE</scope>
    <source>
        <strain evidence="4">VKM B-2347</strain>
    </source>
</reference>
<comment type="caution">
    <text evidence="4">The sequence shown here is derived from an EMBL/GenBank/DDBJ whole genome shotgun (WGS) entry which is preliminary data.</text>
</comment>
<name>A0A9W6J232_9HYPH</name>
<dbReference type="RefSeq" id="WP_271168559.1">
    <property type="nucleotide sequence ID" value="NZ_BSFI01000008.1"/>
</dbReference>
<keyword evidence="2" id="KW-0472">Membrane</keyword>
<dbReference type="PANTHER" id="PTHR33741">
    <property type="entry name" value="TRANSMEMBRANE PROTEIN DDB_G0269096-RELATED"/>
    <property type="match status" value="1"/>
</dbReference>
<feature type="transmembrane region" description="Helical" evidence="2">
    <location>
        <begin position="47"/>
        <end position="67"/>
    </location>
</feature>